<evidence type="ECO:0000259" key="7">
    <source>
        <dbReference type="PROSITE" id="PS50850"/>
    </source>
</evidence>
<feature type="transmembrane region" description="Helical" evidence="6">
    <location>
        <begin position="129"/>
        <end position="151"/>
    </location>
</feature>
<dbReference type="CDD" id="cd17325">
    <property type="entry name" value="MFS_MdtG_SLC18_like"/>
    <property type="match status" value="1"/>
</dbReference>
<dbReference type="SUPFAM" id="SSF103473">
    <property type="entry name" value="MFS general substrate transporter"/>
    <property type="match status" value="1"/>
</dbReference>
<evidence type="ECO:0000256" key="6">
    <source>
        <dbReference type="SAM" id="Phobius"/>
    </source>
</evidence>
<dbReference type="GO" id="GO:0022857">
    <property type="term" value="F:transmembrane transporter activity"/>
    <property type="evidence" value="ECO:0007669"/>
    <property type="project" value="InterPro"/>
</dbReference>
<evidence type="ECO:0000313" key="8">
    <source>
        <dbReference type="EMBL" id="OQD86957.1"/>
    </source>
</evidence>
<gene>
    <name evidence="8" type="ORF">PENANT_c006G08105</name>
</gene>
<sequence length="501" mass="54799">MVYCRLHCDGSLFSYIVPILQIILEDRLHVEKSQTQAVTSLVLSSHAFVSMLAGPVIGHVADRIPNRKRSLLMGLGAELIGTIIIMISPSVPMMLIGRSIQAIGGNAAWIVGLATLADTVGQENTGKTLGAISSFYSSGVLFGPMASGMLLGLVGYWMTWMAAIAVLAIDILMRVLMIEKNHNQHMKNTTSTSADKYANDIEATQPLDSNEVNEETSLLHASEDEHQDYTKQKQDVTVTQLWSDTEPDSPPSYENFYMFIVTNPRALTALICHASMAVILLSLDTTLPLHATRTFGWSTARVSSMFLILQIPSLMFSTFMGMLKDRVGVKVPTGLGFFTMTFFLWLLGAAGNDGLAFANAEEMGQTVSMVSIAGMGIARVLISGSGIMEITNVMKEAQETHPSRFGPNGKMSSAYSMTNFTWNTGMLIGPIMSGVLVRTVGYYYMNTVIAMISFMLTEITVLLVTLLEHVTNSCPWLFIFYFLPECVGSLTALSLILQFYC</sequence>
<dbReference type="PANTHER" id="PTHR23506">
    <property type="entry name" value="GH10249P"/>
    <property type="match status" value="1"/>
</dbReference>
<keyword evidence="5 6" id="KW-0472">Membrane</keyword>
<feature type="transmembrane region" description="Helical" evidence="6">
    <location>
        <begin position="266"/>
        <end position="283"/>
    </location>
</feature>
<evidence type="ECO:0000256" key="3">
    <source>
        <dbReference type="ARBA" id="ARBA00022692"/>
    </source>
</evidence>
<dbReference type="STRING" id="416450.A0A1V6QD85"/>
<evidence type="ECO:0000256" key="5">
    <source>
        <dbReference type="ARBA" id="ARBA00023136"/>
    </source>
</evidence>
<dbReference type="InterPro" id="IPR020846">
    <property type="entry name" value="MFS_dom"/>
</dbReference>
<protein>
    <recommendedName>
        <fullName evidence="7">Major facilitator superfamily (MFS) profile domain-containing protein</fullName>
    </recommendedName>
</protein>
<dbReference type="Pfam" id="PF07690">
    <property type="entry name" value="MFS_1"/>
    <property type="match status" value="1"/>
</dbReference>
<feature type="transmembrane region" description="Helical" evidence="6">
    <location>
        <begin position="420"/>
        <end position="437"/>
    </location>
</feature>
<feature type="transmembrane region" description="Helical" evidence="6">
    <location>
        <begin position="363"/>
        <end position="382"/>
    </location>
</feature>
<feature type="transmembrane region" description="Helical" evidence="6">
    <location>
        <begin position="335"/>
        <end position="351"/>
    </location>
</feature>
<dbReference type="Proteomes" id="UP000191672">
    <property type="component" value="Unassembled WGS sequence"/>
</dbReference>
<dbReference type="GO" id="GO:0016020">
    <property type="term" value="C:membrane"/>
    <property type="evidence" value="ECO:0007669"/>
    <property type="project" value="UniProtKB-SubCell"/>
</dbReference>
<feature type="transmembrane region" description="Helical" evidence="6">
    <location>
        <begin position="70"/>
        <end position="89"/>
    </location>
</feature>
<feature type="transmembrane region" description="Helical" evidence="6">
    <location>
        <begin position="443"/>
        <end position="466"/>
    </location>
</feature>
<organism evidence="8 9">
    <name type="scientific">Penicillium antarcticum</name>
    <dbReference type="NCBI Taxonomy" id="416450"/>
    <lineage>
        <taxon>Eukaryota</taxon>
        <taxon>Fungi</taxon>
        <taxon>Dikarya</taxon>
        <taxon>Ascomycota</taxon>
        <taxon>Pezizomycotina</taxon>
        <taxon>Eurotiomycetes</taxon>
        <taxon>Eurotiomycetidae</taxon>
        <taxon>Eurotiales</taxon>
        <taxon>Aspergillaceae</taxon>
        <taxon>Penicillium</taxon>
    </lineage>
</organism>
<evidence type="ECO:0000313" key="9">
    <source>
        <dbReference type="Proteomes" id="UP000191672"/>
    </source>
</evidence>
<keyword evidence="3 6" id="KW-0812">Transmembrane</keyword>
<reference evidence="9" key="1">
    <citation type="journal article" date="2017" name="Nat. Microbiol.">
        <title>Global analysis of biosynthetic gene clusters reveals vast potential of secondary metabolite production in Penicillium species.</title>
        <authorList>
            <person name="Nielsen J.C."/>
            <person name="Grijseels S."/>
            <person name="Prigent S."/>
            <person name="Ji B."/>
            <person name="Dainat J."/>
            <person name="Nielsen K.F."/>
            <person name="Frisvad J.C."/>
            <person name="Workman M."/>
            <person name="Nielsen J."/>
        </authorList>
    </citation>
    <scope>NUCLEOTIDE SEQUENCE [LARGE SCALE GENOMIC DNA]</scope>
    <source>
        <strain evidence="9">IBT 31811</strain>
    </source>
</reference>
<name>A0A1V6QD85_9EURO</name>
<evidence type="ECO:0000256" key="4">
    <source>
        <dbReference type="ARBA" id="ARBA00022989"/>
    </source>
</evidence>
<feature type="transmembrane region" description="Helical" evidence="6">
    <location>
        <begin position="95"/>
        <end position="117"/>
    </location>
</feature>
<keyword evidence="2" id="KW-0813">Transport</keyword>
<proteinExistence type="predicted"/>
<comment type="subcellular location">
    <subcellularLocation>
        <location evidence="1">Membrane</location>
        <topology evidence="1">Multi-pass membrane protein</topology>
    </subcellularLocation>
</comment>
<feature type="transmembrane region" description="Helical" evidence="6">
    <location>
        <begin position="303"/>
        <end position="323"/>
    </location>
</feature>
<dbReference type="InterPro" id="IPR011701">
    <property type="entry name" value="MFS"/>
</dbReference>
<feature type="transmembrane region" description="Helical" evidence="6">
    <location>
        <begin position="157"/>
        <end position="177"/>
    </location>
</feature>
<dbReference type="EMBL" id="MDYN01000006">
    <property type="protein sequence ID" value="OQD86957.1"/>
    <property type="molecule type" value="Genomic_DNA"/>
</dbReference>
<dbReference type="Gene3D" id="1.20.1250.20">
    <property type="entry name" value="MFS general substrate transporter like domains"/>
    <property type="match status" value="1"/>
</dbReference>
<feature type="domain" description="Major facilitator superfamily (MFS) profile" evidence="7">
    <location>
        <begin position="1"/>
        <end position="465"/>
    </location>
</feature>
<dbReference type="InterPro" id="IPR050930">
    <property type="entry name" value="MFS_Vesicular_Transporter"/>
</dbReference>
<comment type="caution">
    <text evidence="8">The sequence shown here is derived from an EMBL/GenBank/DDBJ whole genome shotgun (WGS) entry which is preliminary data.</text>
</comment>
<keyword evidence="4 6" id="KW-1133">Transmembrane helix</keyword>
<accession>A0A1V6QD85</accession>
<evidence type="ECO:0000256" key="1">
    <source>
        <dbReference type="ARBA" id="ARBA00004141"/>
    </source>
</evidence>
<dbReference type="PROSITE" id="PS50850">
    <property type="entry name" value="MFS"/>
    <property type="match status" value="1"/>
</dbReference>
<keyword evidence="9" id="KW-1185">Reference proteome</keyword>
<dbReference type="PANTHER" id="PTHR23506:SF35">
    <property type="entry name" value="MAJOR FACILITATOR SUPERFAMILY (MFS) PROFILE DOMAIN-CONTAINING PROTEIN-RELATED"/>
    <property type="match status" value="1"/>
</dbReference>
<dbReference type="AlphaFoldDB" id="A0A1V6QD85"/>
<evidence type="ECO:0000256" key="2">
    <source>
        <dbReference type="ARBA" id="ARBA00022448"/>
    </source>
</evidence>
<feature type="transmembrane region" description="Helical" evidence="6">
    <location>
        <begin position="478"/>
        <end position="500"/>
    </location>
</feature>
<dbReference type="InterPro" id="IPR036259">
    <property type="entry name" value="MFS_trans_sf"/>
</dbReference>